<dbReference type="RefSeq" id="WP_196416425.1">
    <property type="nucleotide sequence ID" value="NZ_JADQTO010000012.1"/>
</dbReference>
<reference evidence="2" key="1">
    <citation type="submission" date="2020-11" db="EMBL/GenBank/DDBJ databases">
        <title>Isolation and identification of active actinomycetes.</title>
        <authorList>
            <person name="Sun X."/>
        </authorList>
    </citation>
    <scope>NUCLEOTIDE SEQUENCE</scope>
    <source>
        <strain evidence="2">NEAU-A11</strain>
    </source>
</reference>
<dbReference type="Gene3D" id="3.10.180.10">
    <property type="entry name" value="2,3-Dihydroxybiphenyl 1,2-Dioxygenase, domain 1"/>
    <property type="match status" value="1"/>
</dbReference>
<dbReference type="InterPro" id="IPR037523">
    <property type="entry name" value="VOC_core"/>
</dbReference>
<dbReference type="AlphaFoldDB" id="A0A931C9H5"/>
<evidence type="ECO:0000313" key="3">
    <source>
        <dbReference type="Proteomes" id="UP000598146"/>
    </source>
</evidence>
<proteinExistence type="predicted"/>
<dbReference type="Pfam" id="PF00903">
    <property type="entry name" value="Glyoxalase"/>
    <property type="match status" value="1"/>
</dbReference>
<dbReference type="Proteomes" id="UP000598146">
    <property type="component" value="Unassembled WGS sequence"/>
</dbReference>
<keyword evidence="3" id="KW-1185">Reference proteome</keyword>
<dbReference type="EMBL" id="JADQTO010000012">
    <property type="protein sequence ID" value="MBG0564634.1"/>
    <property type="molecule type" value="Genomic_DNA"/>
</dbReference>
<accession>A0A931C9H5</accession>
<dbReference type="InterPro" id="IPR004360">
    <property type="entry name" value="Glyas_Fos-R_dOase_dom"/>
</dbReference>
<protein>
    <submittedName>
        <fullName evidence="2">VOC family protein</fullName>
    </submittedName>
</protein>
<dbReference type="InterPro" id="IPR050383">
    <property type="entry name" value="GlyoxalaseI/FosfomycinResist"/>
</dbReference>
<evidence type="ECO:0000259" key="1">
    <source>
        <dbReference type="PROSITE" id="PS51819"/>
    </source>
</evidence>
<sequence length="131" mass="14264">MSSFRDVSTILYVEDLDASLVFYRDLLGFAQTYQFPPDGTAVFVGLEHGISLAAVNDGELGSHGQPIRMRVGRPFELCVYTDDVDKALSTLRARQVPVLAEPADQPWGERMAYVADPDGNPVMICAPVASS</sequence>
<comment type="caution">
    <text evidence="2">The sequence shown here is derived from an EMBL/GenBank/DDBJ whole genome shotgun (WGS) entry which is preliminary data.</text>
</comment>
<gene>
    <name evidence="2" type="ORF">I4J89_24605</name>
</gene>
<dbReference type="SUPFAM" id="SSF54593">
    <property type="entry name" value="Glyoxalase/Bleomycin resistance protein/Dihydroxybiphenyl dioxygenase"/>
    <property type="match status" value="1"/>
</dbReference>
<dbReference type="PROSITE" id="PS51819">
    <property type="entry name" value="VOC"/>
    <property type="match status" value="1"/>
</dbReference>
<feature type="domain" description="VOC" evidence="1">
    <location>
        <begin position="5"/>
        <end position="127"/>
    </location>
</feature>
<dbReference type="InterPro" id="IPR029068">
    <property type="entry name" value="Glyas_Bleomycin-R_OHBP_Dase"/>
</dbReference>
<evidence type="ECO:0000313" key="2">
    <source>
        <dbReference type="EMBL" id="MBG0564634.1"/>
    </source>
</evidence>
<dbReference type="PANTHER" id="PTHR21366">
    <property type="entry name" value="GLYOXALASE FAMILY PROTEIN"/>
    <property type="match status" value="1"/>
</dbReference>
<name>A0A931C9H5_9ACTN</name>
<organism evidence="2 3">
    <name type="scientific">Actinoplanes aureus</name>
    <dbReference type="NCBI Taxonomy" id="2792083"/>
    <lineage>
        <taxon>Bacteria</taxon>
        <taxon>Bacillati</taxon>
        <taxon>Actinomycetota</taxon>
        <taxon>Actinomycetes</taxon>
        <taxon>Micromonosporales</taxon>
        <taxon>Micromonosporaceae</taxon>
        <taxon>Actinoplanes</taxon>
    </lineage>
</organism>